<organism evidence="3 4">
    <name type="scientific">Turnera subulata</name>
    <dbReference type="NCBI Taxonomy" id="218843"/>
    <lineage>
        <taxon>Eukaryota</taxon>
        <taxon>Viridiplantae</taxon>
        <taxon>Streptophyta</taxon>
        <taxon>Embryophyta</taxon>
        <taxon>Tracheophyta</taxon>
        <taxon>Spermatophyta</taxon>
        <taxon>Magnoliopsida</taxon>
        <taxon>eudicotyledons</taxon>
        <taxon>Gunneridae</taxon>
        <taxon>Pentapetalae</taxon>
        <taxon>rosids</taxon>
        <taxon>fabids</taxon>
        <taxon>Malpighiales</taxon>
        <taxon>Passifloraceae</taxon>
        <taxon>Turnera</taxon>
    </lineage>
</organism>
<dbReference type="Proteomes" id="UP001141552">
    <property type="component" value="Unassembled WGS sequence"/>
</dbReference>
<dbReference type="PANTHER" id="PTHR31973:SF187">
    <property type="entry name" value="MUTATOR TRANSPOSASE MUDRA PROTEIN"/>
    <property type="match status" value="1"/>
</dbReference>
<dbReference type="EMBL" id="JAKUCV010006313">
    <property type="protein sequence ID" value="KAJ4827878.1"/>
    <property type="molecule type" value="Genomic_DNA"/>
</dbReference>
<feature type="region of interest" description="Disordered" evidence="1">
    <location>
        <begin position="205"/>
        <end position="234"/>
    </location>
</feature>
<keyword evidence="4" id="KW-1185">Reference proteome</keyword>
<evidence type="ECO:0000313" key="3">
    <source>
        <dbReference type="EMBL" id="KAJ4827878.1"/>
    </source>
</evidence>
<reference evidence="3" key="1">
    <citation type="submission" date="2022-02" db="EMBL/GenBank/DDBJ databases">
        <authorList>
            <person name="Henning P.M."/>
            <person name="McCubbin A.G."/>
            <person name="Shore J.S."/>
        </authorList>
    </citation>
    <scope>NUCLEOTIDE SEQUENCE</scope>
    <source>
        <strain evidence="3">F60SS</strain>
        <tissue evidence="3">Leaves</tissue>
    </source>
</reference>
<evidence type="ECO:0000259" key="2">
    <source>
        <dbReference type="Pfam" id="PF26130"/>
    </source>
</evidence>
<sequence>MSIDNDKVLFKYFIGGALIDNHGSDGWRYAGGIKYVKEWDADHLFYMILLDICKEAGYLNPWKLWYRAVKPDMYFTNSLMLVENTFNGFANLLSLCYNAHEVEIYVEHSEHNHPYLTVDRPELVCQREGIDEQGRRKGKATVHDNEEQFMHDKESKDGSSNVVDLTEGGGFNIRESSCAYHDVNIDWVSGSTDVNLDVHVDVDVDVNGNESGDEEDDIDDDGGPENVDNTSNDAECGVENEDAVIVVDNNINFASGKEVYYNSDDALSIEIEEDAHIGMEEDDGVEQEENNVGHVTTRLSEYTRYGPVCKPLHFECVKPAHTCDVAFSNSGITYKYMANHLVKTRGKSAHELKPSDMKEGAKIDFDVNITPNQASWAKGGIMRIFEGNVKEEFARLENYAATLRKTNPGSSVQVEFSNRVFKRMYVCFHALKEGFKSCRPIIGLDGCFLKGSIRGQLLAAVGWDANNQMFPVAWAMVTRENMDS</sequence>
<dbReference type="Pfam" id="PF26130">
    <property type="entry name" value="PB1-like"/>
    <property type="match status" value="1"/>
</dbReference>
<feature type="compositionally biased region" description="Acidic residues" evidence="1">
    <location>
        <begin position="211"/>
        <end position="223"/>
    </location>
</feature>
<feature type="compositionally biased region" description="Basic and acidic residues" evidence="1">
    <location>
        <begin position="134"/>
        <end position="157"/>
    </location>
</feature>
<evidence type="ECO:0000256" key="1">
    <source>
        <dbReference type="SAM" id="MobiDB-lite"/>
    </source>
</evidence>
<dbReference type="OrthoDB" id="687700at2759"/>
<protein>
    <recommendedName>
        <fullName evidence="2">PB1-like domain-containing protein</fullName>
    </recommendedName>
</protein>
<comment type="caution">
    <text evidence="3">The sequence shown here is derived from an EMBL/GenBank/DDBJ whole genome shotgun (WGS) entry which is preliminary data.</text>
</comment>
<reference evidence="3" key="2">
    <citation type="journal article" date="2023" name="Plants (Basel)">
        <title>Annotation of the Turnera subulata (Passifloraceae) Draft Genome Reveals the S-Locus Evolved after the Divergence of Turneroideae from Passifloroideae in a Stepwise Manner.</title>
        <authorList>
            <person name="Henning P.M."/>
            <person name="Roalson E.H."/>
            <person name="Mir W."/>
            <person name="McCubbin A.G."/>
            <person name="Shore J.S."/>
        </authorList>
    </citation>
    <scope>NUCLEOTIDE SEQUENCE</scope>
    <source>
        <strain evidence="3">F60SS</strain>
    </source>
</reference>
<proteinExistence type="predicted"/>
<dbReference type="InterPro" id="IPR058594">
    <property type="entry name" value="PB1-like_dom_pln"/>
</dbReference>
<feature type="domain" description="PB1-like" evidence="2">
    <location>
        <begin position="6"/>
        <end position="108"/>
    </location>
</feature>
<accession>A0A9Q0J4B6</accession>
<dbReference type="AlphaFoldDB" id="A0A9Q0J4B6"/>
<feature type="region of interest" description="Disordered" evidence="1">
    <location>
        <begin position="134"/>
        <end position="162"/>
    </location>
</feature>
<gene>
    <name evidence="3" type="ORF">Tsubulata_039672</name>
</gene>
<name>A0A9Q0J4B6_9ROSI</name>
<dbReference type="PANTHER" id="PTHR31973">
    <property type="entry name" value="POLYPROTEIN, PUTATIVE-RELATED"/>
    <property type="match status" value="1"/>
</dbReference>
<evidence type="ECO:0000313" key="4">
    <source>
        <dbReference type="Proteomes" id="UP001141552"/>
    </source>
</evidence>